<dbReference type="PROSITE" id="PS50206">
    <property type="entry name" value="RHODANESE_3"/>
    <property type="match status" value="1"/>
</dbReference>
<sequence>MSYAGDLTVQEAVEKLRGGAVLVDVRTETEWQQVGVPVTNDDGAPARFIEWNRIDGSRNAGFLNGLQSLRGKELLLICRSGRRSIDAAISATAAGHTAYNVLGGFEAAGGWQQSDLPWKRG</sequence>
<dbReference type="AlphaFoldDB" id="A0A1H1EF82"/>
<dbReference type="InterPro" id="IPR036873">
    <property type="entry name" value="Rhodanese-like_dom_sf"/>
</dbReference>
<name>A0A1H1EF82_9MICC</name>
<dbReference type="Proteomes" id="UP000181917">
    <property type="component" value="Unassembled WGS sequence"/>
</dbReference>
<dbReference type="SMART" id="SM00450">
    <property type="entry name" value="RHOD"/>
    <property type="match status" value="1"/>
</dbReference>
<evidence type="ECO:0000259" key="1">
    <source>
        <dbReference type="PROSITE" id="PS50206"/>
    </source>
</evidence>
<dbReference type="Pfam" id="PF00581">
    <property type="entry name" value="Rhodanese"/>
    <property type="match status" value="1"/>
</dbReference>
<dbReference type="GO" id="GO:0016740">
    <property type="term" value="F:transferase activity"/>
    <property type="evidence" value="ECO:0007669"/>
    <property type="project" value="UniProtKB-KW"/>
</dbReference>
<dbReference type="Gene3D" id="3.40.250.10">
    <property type="entry name" value="Rhodanese-like domain"/>
    <property type="match status" value="1"/>
</dbReference>
<reference evidence="2 3" key="1">
    <citation type="submission" date="2016-10" db="EMBL/GenBank/DDBJ databases">
        <authorList>
            <person name="de Groot N.N."/>
        </authorList>
    </citation>
    <scope>NUCLEOTIDE SEQUENCE [LARGE SCALE GENOMIC DNA]</scope>
    <source>
        <strain evidence="2 3">DSM 20117</strain>
    </source>
</reference>
<dbReference type="OrthoDB" id="9815890at2"/>
<dbReference type="EMBL" id="FNKH01000002">
    <property type="protein sequence ID" value="SDQ87387.1"/>
    <property type="molecule type" value="Genomic_DNA"/>
</dbReference>
<proteinExistence type="predicted"/>
<dbReference type="InterPro" id="IPR001763">
    <property type="entry name" value="Rhodanese-like_dom"/>
</dbReference>
<keyword evidence="3" id="KW-1185">Reference proteome</keyword>
<gene>
    <name evidence="2" type="ORF">SAMN04489742_2907</name>
</gene>
<dbReference type="RefSeq" id="WP_074701054.1">
    <property type="nucleotide sequence ID" value="NZ_CP018863.1"/>
</dbReference>
<accession>A0A1H1EF82</accession>
<organism evidence="2 3">
    <name type="scientific">Crystallibacter crystallopoietes</name>
    <dbReference type="NCBI Taxonomy" id="37928"/>
    <lineage>
        <taxon>Bacteria</taxon>
        <taxon>Bacillati</taxon>
        <taxon>Actinomycetota</taxon>
        <taxon>Actinomycetes</taxon>
        <taxon>Micrococcales</taxon>
        <taxon>Micrococcaceae</taxon>
        <taxon>Crystallibacter</taxon>
    </lineage>
</organism>
<dbReference type="KEGG" id="acry:AC20117_02935"/>
<keyword evidence="2" id="KW-0808">Transferase</keyword>
<feature type="domain" description="Rhodanese" evidence="1">
    <location>
        <begin position="16"/>
        <end position="114"/>
    </location>
</feature>
<protein>
    <submittedName>
        <fullName evidence="2">Rhodanese-related sulfurtransferase</fullName>
    </submittedName>
</protein>
<evidence type="ECO:0000313" key="3">
    <source>
        <dbReference type="Proteomes" id="UP000181917"/>
    </source>
</evidence>
<dbReference type="STRING" id="37928.SAMN04489742_2907"/>
<evidence type="ECO:0000313" key="2">
    <source>
        <dbReference type="EMBL" id="SDQ87387.1"/>
    </source>
</evidence>
<dbReference type="SUPFAM" id="SSF52821">
    <property type="entry name" value="Rhodanese/Cell cycle control phosphatase"/>
    <property type="match status" value="1"/>
</dbReference>